<dbReference type="AlphaFoldDB" id="A0A8H3EYS8"/>
<evidence type="ECO:0000256" key="1">
    <source>
        <dbReference type="ARBA" id="ARBA00001043"/>
    </source>
</evidence>
<evidence type="ECO:0000313" key="10">
    <source>
        <dbReference type="Proteomes" id="UP000664521"/>
    </source>
</evidence>
<comment type="function">
    <text evidence="2">Catalyzes the hydrolysis of 5-hydroxyisourate (HIU) to 2-oxo-4-hydroxy-4-carboxy-5-ureidoimidazoline (OHCU).</text>
</comment>
<comment type="catalytic activity">
    <reaction evidence="1 7">
        <text>5-hydroxyisourate + H2O = 5-hydroxy-2-oxo-4-ureido-2,5-dihydro-1H-imidazole-5-carboxylate + H(+)</text>
        <dbReference type="Rhea" id="RHEA:23736"/>
        <dbReference type="ChEBI" id="CHEBI:15377"/>
        <dbReference type="ChEBI" id="CHEBI:15378"/>
        <dbReference type="ChEBI" id="CHEBI:18072"/>
        <dbReference type="ChEBI" id="CHEBI:58639"/>
        <dbReference type="EC" id="3.5.2.17"/>
    </reaction>
</comment>
<keyword evidence="10" id="KW-1185">Reference proteome</keyword>
<reference evidence="9" key="1">
    <citation type="submission" date="2021-03" db="EMBL/GenBank/DDBJ databases">
        <authorList>
            <person name="Tagirdzhanova G."/>
        </authorList>
    </citation>
    <scope>NUCLEOTIDE SEQUENCE</scope>
</reference>
<dbReference type="InterPro" id="IPR014306">
    <property type="entry name" value="Hydroxyisourate_hydrolase"/>
</dbReference>
<evidence type="ECO:0000256" key="7">
    <source>
        <dbReference type="RuleBase" id="RU361270"/>
    </source>
</evidence>
<dbReference type="InterPro" id="IPR023416">
    <property type="entry name" value="Transthyretin/HIU_hydrolase_d"/>
</dbReference>
<evidence type="ECO:0000256" key="6">
    <source>
        <dbReference type="ARBA" id="ARBA00022801"/>
    </source>
</evidence>
<organism evidence="9 10">
    <name type="scientific">Heterodermia speciosa</name>
    <dbReference type="NCBI Taxonomy" id="116794"/>
    <lineage>
        <taxon>Eukaryota</taxon>
        <taxon>Fungi</taxon>
        <taxon>Dikarya</taxon>
        <taxon>Ascomycota</taxon>
        <taxon>Pezizomycotina</taxon>
        <taxon>Lecanoromycetes</taxon>
        <taxon>OSLEUM clade</taxon>
        <taxon>Lecanoromycetidae</taxon>
        <taxon>Caliciales</taxon>
        <taxon>Physciaceae</taxon>
        <taxon>Heterodermia</taxon>
    </lineage>
</organism>
<keyword evidence="6 7" id="KW-0378">Hydrolase</keyword>
<dbReference type="Proteomes" id="UP000664521">
    <property type="component" value="Unassembled WGS sequence"/>
</dbReference>
<feature type="domain" description="Transthyretin/hydroxyisourate hydrolase" evidence="8">
    <location>
        <begin position="18"/>
        <end position="137"/>
    </location>
</feature>
<dbReference type="PROSITE" id="PS00768">
    <property type="entry name" value="TRANSTHYRETIN_1"/>
    <property type="match status" value="1"/>
</dbReference>
<dbReference type="NCBIfam" id="TIGR02962">
    <property type="entry name" value="hdxy_isourate"/>
    <property type="match status" value="1"/>
</dbReference>
<gene>
    <name evidence="9" type="ORF">HETSPECPRED_002301</name>
</gene>
<name>A0A8H3EYS8_9LECA</name>
<comment type="caution">
    <text evidence="9">The sequence shown here is derived from an EMBL/GenBank/DDBJ whole genome shotgun (WGS) entry which is preliminary data.</text>
</comment>
<dbReference type="GO" id="GO:0006144">
    <property type="term" value="P:purine nucleobase metabolic process"/>
    <property type="evidence" value="ECO:0007669"/>
    <property type="project" value="UniProtKB-KW"/>
</dbReference>
<evidence type="ECO:0000256" key="5">
    <source>
        <dbReference type="ARBA" id="ARBA00022631"/>
    </source>
</evidence>
<dbReference type="GO" id="GO:0033971">
    <property type="term" value="F:hydroxyisourate hydrolase activity"/>
    <property type="evidence" value="ECO:0007669"/>
    <property type="project" value="UniProtKB-EC"/>
</dbReference>
<evidence type="ECO:0000256" key="4">
    <source>
        <dbReference type="ARBA" id="ARBA00011881"/>
    </source>
</evidence>
<dbReference type="CDD" id="cd05822">
    <property type="entry name" value="TLP_HIUase"/>
    <property type="match status" value="1"/>
</dbReference>
<protein>
    <recommendedName>
        <fullName evidence="7">5-hydroxyisourate hydrolase</fullName>
        <shortName evidence="7">HIU hydrolase</shortName>
        <shortName evidence="7">HIUHase</shortName>
        <ecNumber evidence="7">3.5.2.17</ecNumber>
    </recommendedName>
</protein>
<dbReference type="Pfam" id="PF00576">
    <property type="entry name" value="Transthyretin"/>
    <property type="match status" value="1"/>
</dbReference>
<evidence type="ECO:0000256" key="2">
    <source>
        <dbReference type="ARBA" id="ARBA00002704"/>
    </source>
</evidence>
<dbReference type="PANTHER" id="PTHR10395:SF7">
    <property type="entry name" value="5-HYDROXYISOURATE HYDROLASE"/>
    <property type="match status" value="1"/>
</dbReference>
<keyword evidence="5 7" id="KW-0659">Purine metabolism</keyword>
<dbReference type="OrthoDB" id="10265230at2759"/>
<accession>A0A8H3EYS8</accession>
<evidence type="ECO:0000313" key="9">
    <source>
        <dbReference type="EMBL" id="CAF9915106.1"/>
    </source>
</evidence>
<comment type="similarity">
    <text evidence="3 7">Belongs to the transthyretin family. 5-hydroxyisourate hydrolase subfamily.</text>
</comment>
<sequence>MAQDAMPLTTATPPRDPITCHVLDQVTGRPAPHVAVSLTLIKPLGPSAPATAFTNADGRIASWDMKEGPSLAEIFANLAEHDGGKMVWSLKFDTGAYFGQDNTFFPEVEVRFAVDGAGGHYHVPLLLGPYSYTTYRGS</sequence>
<dbReference type="EC" id="3.5.2.17" evidence="7"/>
<comment type="subunit">
    <text evidence="4 7">Homotetramer.</text>
</comment>
<dbReference type="EMBL" id="CAJPDS010000015">
    <property type="protein sequence ID" value="CAF9915106.1"/>
    <property type="molecule type" value="Genomic_DNA"/>
</dbReference>
<dbReference type="InterPro" id="IPR023418">
    <property type="entry name" value="Thyroxine_BS"/>
</dbReference>
<dbReference type="PANTHER" id="PTHR10395">
    <property type="entry name" value="URICASE AND TRANSTHYRETIN-RELATED"/>
    <property type="match status" value="1"/>
</dbReference>
<dbReference type="Gene3D" id="2.60.40.180">
    <property type="entry name" value="Transthyretin/hydroxyisourate hydrolase domain"/>
    <property type="match status" value="1"/>
</dbReference>
<proteinExistence type="inferred from homology"/>
<evidence type="ECO:0000256" key="3">
    <source>
        <dbReference type="ARBA" id="ARBA00009850"/>
    </source>
</evidence>
<evidence type="ECO:0000259" key="8">
    <source>
        <dbReference type="Pfam" id="PF00576"/>
    </source>
</evidence>
<dbReference type="SUPFAM" id="SSF49472">
    <property type="entry name" value="Transthyretin (synonym: prealbumin)"/>
    <property type="match status" value="1"/>
</dbReference>
<dbReference type="InterPro" id="IPR036817">
    <property type="entry name" value="Transthyretin/HIU_hydrolase_sf"/>
</dbReference>